<dbReference type="EMBL" id="QMEY01000019">
    <property type="protein sequence ID" value="RBQ16054.1"/>
    <property type="molecule type" value="Genomic_DNA"/>
</dbReference>
<sequence length="178" mass="18651">MRSGSSWRALLIPVLVLAGMALFLNGQAASREPAADAPAVHQVRGTAADYRTFTDRAGSGNRTTTVVVFALKLAEFPENVTFRLERPPPGGVPQGTPVRLELPPDAAETVQRAGRFPAAEYTVKAIGAEIGGQSVYSAAEGAGRAAGASRAFRLAALACVLLAAGWAAAVLWWRRRPG</sequence>
<reference evidence="2 3" key="1">
    <citation type="submission" date="2018-06" db="EMBL/GenBank/DDBJ databases">
        <title>Sphaerisporangium craniellae sp. nov., isolated from a marine sponge in the South China Sea.</title>
        <authorList>
            <person name="Li L."/>
        </authorList>
    </citation>
    <scope>NUCLEOTIDE SEQUENCE [LARGE SCALE GENOMIC DNA]</scope>
    <source>
        <strain evidence="2 3">LHW63015</strain>
    </source>
</reference>
<dbReference type="Proteomes" id="UP000253303">
    <property type="component" value="Unassembled WGS sequence"/>
</dbReference>
<keyword evidence="1" id="KW-0812">Transmembrane</keyword>
<dbReference type="AlphaFoldDB" id="A0A366LRX1"/>
<feature type="transmembrane region" description="Helical" evidence="1">
    <location>
        <begin position="154"/>
        <end position="173"/>
    </location>
</feature>
<evidence type="ECO:0000313" key="2">
    <source>
        <dbReference type="EMBL" id="RBQ16054.1"/>
    </source>
</evidence>
<protein>
    <submittedName>
        <fullName evidence="2">Uncharacterized protein</fullName>
    </submittedName>
</protein>
<dbReference type="OrthoDB" id="9901361at2"/>
<evidence type="ECO:0000313" key="3">
    <source>
        <dbReference type="Proteomes" id="UP000253303"/>
    </source>
</evidence>
<gene>
    <name evidence="2" type="ORF">DP939_32615</name>
</gene>
<keyword evidence="3" id="KW-1185">Reference proteome</keyword>
<evidence type="ECO:0000256" key="1">
    <source>
        <dbReference type="SAM" id="Phobius"/>
    </source>
</evidence>
<organism evidence="2 3">
    <name type="scientific">Spongiactinospora rosea</name>
    <dbReference type="NCBI Taxonomy" id="2248750"/>
    <lineage>
        <taxon>Bacteria</taxon>
        <taxon>Bacillati</taxon>
        <taxon>Actinomycetota</taxon>
        <taxon>Actinomycetes</taxon>
        <taxon>Streptosporangiales</taxon>
        <taxon>Streptosporangiaceae</taxon>
        <taxon>Spongiactinospora</taxon>
    </lineage>
</organism>
<accession>A0A366LRX1</accession>
<dbReference type="RefSeq" id="WP_113984676.1">
    <property type="nucleotide sequence ID" value="NZ_QMEY01000019.1"/>
</dbReference>
<comment type="caution">
    <text evidence="2">The sequence shown here is derived from an EMBL/GenBank/DDBJ whole genome shotgun (WGS) entry which is preliminary data.</text>
</comment>
<name>A0A366LRX1_9ACTN</name>
<proteinExistence type="predicted"/>
<keyword evidence="1" id="KW-1133">Transmembrane helix</keyword>
<keyword evidence="1" id="KW-0472">Membrane</keyword>